<evidence type="ECO:0000256" key="3">
    <source>
        <dbReference type="ARBA" id="ARBA00022448"/>
    </source>
</evidence>
<dbReference type="GO" id="GO:0000423">
    <property type="term" value="P:mitophagy"/>
    <property type="evidence" value="ECO:0007669"/>
    <property type="project" value="TreeGrafter"/>
</dbReference>
<feature type="domain" description="Peptidase C54 catalytic" evidence="12">
    <location>
        <begin position="92"/>
        <end position="308"/>
    </location>
</feature>
<evidence type="ECO:0000256" key="4">
    <source>
        <dbReference type="ARBA" id="ARBA00022490"/>
    </source>
</evidence>
<evidence type="ECO:0000259" key="12">
    <source>
        <dbReference type="Pfam" id="PF03416"/>
    </source>
</evidence>
<keyword evidence="3" id="KW-0813">Transport</keyword>
<organism evidence="13 14">
    <name type="scientific">Ancylostoma duodenale</name>
    <dbReference type="NCBI Taxonomy" id="51022"/>
    <lineage>
        <taxon>Eukaryota</taxon>
        <taxon>Metazoa</taxon>
        <taxon>Ecdysozoa</taxon>
        <taxon>Nematoda</taxon>
        <taxon>Chromadorea</taxon>
        <taxon>Rhabditida</taxon>
        <taxon>Rhabditina</taxon>
        <taxon>Rhabditomorpha</taxon>
        <taxon>Strongyloidea</taxon>
        <taxon>Ancylostomatidae</taxon>
        <taxon>Ancylostomatinae</taxon>
        <taxon>Ancylostoma</taxon>
    </lineage>
</organism>
<reference evidence="13 14" key="1">
    <citation type="submission" date="2013-12" db="EMBL/GenBank/DDBJ databases">
        <title>Draft genome of the parsitic nematode Ancylostoma duodenale.</title>
        <authorList>
            <person name="Mitreva M."/>
        </authorList>
    </citation>
    <scope>NUCLEOTIDE SEQUENCE [LARGE SCALE GENOMIC DNA]</scope>
    <source>
        <strain evidence="13 14">Zhejiang</strain>
    </source>
</reference>
<feature type="domain" description="Peptidase C54 catalytic" evidence="12">
    <location>
        <begin position="309"/>
        <end position="515"/>
    </location>
</feature>
<evidence type="ECO:0000313" key="14">
    <source>
        <dbReference type="Proteomes" id="UP000054047"/>
    </source>
</evidence>
<dbReference type="Pfam" id="PF03416">
    <property type="entry name" value="Peptidase_C54"/>
    <property type="match status" value="2"/>
</dbReference>
<name>A0A0C2GPN6_9BILA</name>
<dbReference type="OrthoDB" id="2960936at2759"/>
<dbReference type="GO" id="GO:0016485">
    <property type="term" value="P:protein processing"/>
    <property type="evidence" value="ECO:0007669"/>
    <property type="project" value="TreeGrafter"/>
</dbReference>
<protein>
    <recommendedName>
        <fullName evidence="11">Cysteine protease</fullName>
        <ecNumber evidence="11">3.4.22.-</ecNumber>
    </recommendedName>
</protein>
<comment type="subcellular location">
    <subcellularLocation>
        <location evidence="1 11">Cytoplasm</location>
    </subcellularLocation>
</comment>
<dbReference type="GO" id="GO:0035973">
    <property type="term" value="P:aggrephagy"/>
    <property type="evidence" value="ECO:0007669"/>
    <property type="project" value="TreeGrafter"/>
</dbReference>
<dbReference type="AlphaFoldDB" id="A0A0C2GPN6"/>
<keyword evidence="6 11" id="KW-0378">Hydrolase</keyword>
<dbReference type="GO" id="GO:0019786">
    <property type="term" value="F:protein-phosphatidylethanolamide deconjugating activity"/>
    <property type="evidence" value="ECO:0007669"/>
    <property type="project" value="InterPro"/>
</dbReference>
<keyword evidence="8 11" id="KW-0653">Protein transport</keyword>
<dbReference type="GO" id="GO:0004197">
    <property type="term" value="F:cysteine-type endopeptidase activity"/>
    <property type="evidence" value="ECO:0007669"/>
    <property type="project" value="TreeGrafter"/>
</dbReference>
<gene>
    <name evidence="13" type="ORF">ANCDUO_06405</name>
</gene>
<dbReference type="EMBL" id="KN728759">
    <property type="protein sequence ID" value="KIH63295.1"/>
    <property type="molecule type" value="Genomic_DNA"/>
</dbReference>
<dbReference type="PANTHER" id="PTHR22624">
    <property type="entry name" value="CYSTEINE PROTEASE ATG4"/>
    <property type="match status" value="1"/>
</dbReference>
<dbReference type="PANTHER" id="PTHR22624:SF52">
    <property type="entry name" value="CYSTEINE PROTEASE"/>
    <property type="match status" value="1"/>
</dbReference>
<dbReference type="InterPro" id="IPR038765">
    <property type="entry name" value="Papain-like_cys_pep_sf"/>
</dbReference>
<dbReference type="InterPro" id="IPR005078">
    <property type="entry name" value="Peptidase_C54"/>
</dbReference>
<keyword evidence="7" id="KW-0788">Thiol protease</keyword>
<proteinExistence type="inferred from homology"/>
<evidence type="ECO:0000256" key="10">
    <source>
        <dbReference type="ARBA" id="ARBA00029362"/>
    </source>
</evidence>
<evidence type="ECO:0000256" key="6">
    <source>
        <dbReference type="ARBA" id="ARBA00022801"/>
    </source>
</evidence>
<dbReference type="GO" id="GO:0000045">
    <property type="term" value="P:autophagosome assembly"/>
    <property type="evidence" value="ECO:0007669"/>
    <property type="project" value="TreeGrafter"/>
</dbReference>
<dbReference type="SUPFAM" id="SSF54001">
    <property type="entry name" value="Cysteine proteinases"/>
    <property type="match status" value="2"/>
</dbReference>
<keyword evidence="4 11" id="KW-0963">Cytoplasm</keyword>
<evidence type="ECO:0000256" key="7">
    <source>
        <dbReference type="ARBA" id="ARBA00022807"/>
    </source>
</evidence>
<evidence type="ECO:0000256" key="2">
    <source>
        <dbReference type="ARBA" id="ARBA00010958"/>
    </source>
</evidence>
<dbReference type="MEROPS" id="C54.009"/>
<evidence type="ECO:0000256" key="5">
    <source>
        <dbReference type="ARBA" id="ARBA00022670"/>
    </source>
</evidence>
<evidence type="ECO:0000256" key="9">
    <source>
        <dbReference type="ARBA" id="ARBA00023006"/>
    </source>
</evidence>
<dbReference type="Proteomes" id="UP000054047">
    <property type="component" value="Unassembled WGS sequence"/>
</dbReference>
<accession>A0A0C2GPN6</accession>
<dbReference type="InterPro" id="IPR046792">
    <property type="entry name" value="Peptidase_C54_cat"/>
</dbReference>
<evidence type="ECO:0000256" key="1">
    <source>
        <dbReference type="ARBA" id="ARBA00004496"/>
    </source>
</evidence>
<evidence type="ECO:0000256" key="8">
    <source>
        <dbReference type="ARBA" id="ARBA00022927"/>
    </source>
</evidence>
<comment type="function">
    <text evidence="11">Cysteine protease that plays a key role in autophagy by mediating both proteolytic activation and delipidation of ATG8 family proteins.</text>
</comment>
<comment type="catalytic activity">
    <reaction evidence="10">
        <text>[protein]-C-terminal L-amino acid-glycyl-phosphatidylethanolamide + H2O = [protein]-C-terminal L-amino acid-glycine + a 1,2-diacyl-sn-glycero-3-phosphoethanolamine</text>
        <dbReference type="Rhea" id="RHEA:67548"/>
        <dbReference type="Rhea" id="RHEA-COMP:17323"/>
        <dbReference type="Rhea" id="RHEA-COMP:17324"/>
        <dbReference type="ChEBI" id="CHEBI:15377"/>
        <dbReference type="ChEBI" id="CHEBI:64612"/>
        <dbReference type="ChEBI" id="CHEBI:172940"/>
        <dbReference type="ChEBI" id="CHEBI:172941"/>
    </reaction>
    <physiologicalReaction direction="left-to-right" evidence="10">
        <dbReference type="Rhea" id="RHEA:67549"/>
    </physiologicalReaction>
</comment>
<dbReference type="GO" id="GO:0034727">
    <property type="term" value="P:piecemeal microautophagy of the nucleus"/>
    <property type="evidence" value="ECO:0007669"/>
    <property type="project" value="TreeGrafter"/>
</dbReference>
<keyword evidence="5 11" id="KW-0645">Protease</keyword>
<keyword evidence="9 11" id="KW-0072">Autophagy</keyword>
<dbReference type="GO" id="GO:0005737">
    <property type="term" value="C:cytoplasm"/>
    <property type="evidence" value="ECO:0007669"/>
    <property type="project" value="UniProtKB-SubCell"/>
</dbReference>
<dbReference type="GO" id="GO:0015031">
    <property type="term" value="P:protein transport"/>
    <property type="evidence" value="ECO:0007669"/>
    <property type="project" value="UniProtKB-KW"/>
</dbReference>
<evidence type="ECO:0000313" key="13">
    <source>
        <dbReference type="EMBL" id="KIH63295.1"/>
    </source>
</evidence>
<evidence type="ECO:0000256" key="11">
    <source>
        <dbReference type="RuleBase" id="RU363115"/>
    </source>
</evidence>
<sequence length="575" mass="65296">MVYTLRQAESIRQCLPWKDRVAHHRDQVCPILMSFLVRVAARPPKKAFQKAEKWMHFANDDYSSDGFKRIVLLGLSYCPEDSECDCGMDFIDFYRDYYTRIWITYRTGMPAFSGTKVTSDCGWGCMIRTTQMALAQALVVNRMTRRWRYYARKHSQRNGLGHHDPFYDAQIEVLKLFEDCPSAPLGIHRLVEISSTDDPSKNAVGRWYAPSEVISLMKRALRQSASPLTSDLSLMLAVDGRVIVGDAERESRAWAKRLLLFVPLRLGTSSVNPVYHDHIRRMLSLETCLGILGGKPDHSLYFIGYYGRDCPSAPLGIHRLVEISSADDPSKNAVGRWYAPSEVISLMKRALRQSASPLTSDLSLMLAVDGRVIVGDAERESRAWAKRLLLFVPLRLGTSSVNPVYHDHIRHMLSLGTCLGILGGKPDHSLYFIGYYGRNVIYLDPHVAHEYIPMSSWGESSTTMDGVAEGHKEKRHKNPLSAYHCRSLSKMPMKEMDPSCVVGFMFRTKEELDETFRILNLHQVVDVDLGPGEGSKRTRDPLFTVQYQETAEFDYIGVASEEERQQALEHGFELL</sequence>
<comment type="similarity">
    <text evidence="2 11">Belongs to the peptidase C54 family.</text>
</comment>
<keyword evidence="14" id="KW-1185">Reference proteome</keyword>
<dbReference type="EC" id="3.4.22.-" evidence="11"/>